<protein>
    <submittedName>
        <fullName evidence="2">Uncharacterized protein</fullName>
    </submittedName>
</protein>
<dbReference type="AlphaFoldDB" id="A0A699UPQ9"/>
<gene>
    <name evidence="2" type="ORF">Tci_896022</name>
</gene>
<name>A0A699UPQ9_TANCI</name>
<proteinExistence type="predicted"/>
<reference evidence="2" key="1">
    <citation type="journal article" date="2019" name="Sci. Rep.">
        <title>Draft genome of Tanacetum cinerariifolium, the natural source of mosquito coil.</title>
        <authorList>
            <person name="Yamashiro T."/>
            <person name="Shiraishi A."/>
            <person name="Satake H."/>
            <person name="Nakayama K."/>
        </authorList>
    </citation>
    <scope>NUCLEOTIDE SEQUENCE</scope>
</reference>
<feature type="non-terminal residue" evidence="2">
    <location>
        <position position="1"/>
    </location>
</feature>
<organism evidence="2">
    <name type="scientific">Tanacetum cinerariifolium</name>
    <name type="common">Dalmatian daisy</name>
    <name type="synonym">Chrysanthemum cinerariifolium</name>
    <dbReference type="NCBI Taxonomy" id="118510"/>
    <lineage>
        <taxon>Eukaryota</taxon>
        <taxon>Viridiplantae</taxon>
        <taxon>Streptophyta</taxon>
        <taxon>Embryophyta</taxon>
        <taxon>Tracheophyta</taxon>
        <taxon>Spermatophyta</taxon>
        <taxon>Magnoliopsida</taxon>
        <taxon>eudicotyledons</taxon>
        <taxon>Gunneridae</taxon>
        <taxon>Pentapetalae</taxon>
        <taxon>asterids</taxon>
        <taxon>campanulids</taxon>
        <taxon>Asterales</taxon>
        <taxon>Asteraceae</taxon>
        <taxon>Asteroideae</taxon>
        <taxon>Anthemideae</taxon>
        <taxon>Anthemidinae</taxon>
        <taxon>Tanacetum</taxon>
    </lineage>
</organism>
<sequence length="90" mass="10631">GVLYHEDFMAQLKEIKRLTDLKAEKEKFKESLKKKLNSATVRAQTSKMVEYEEKKAKMLEEYNKCIYEKADKLPITKIHYRVSSSQDPTM</sequence>
<evidence type="ECO:0000313" key="2">
    <source>
        <dbReference type="EMBL" id="GFD24053.1"/>
    </source>
</evidence>
<feature type="non-terminal residue" evidence="2">
    <location>
        <position position="90"/>
    </location>
</feature>
<keyword evidence="1" id="KW-0175">Coiled coil</keyword>
<feature type="coiled-coil region" evidence="1">
    <location>
        <begin position="15"/>
        <end position="61"/>
    </location>
</feature>
<accession>A0A699UPQ9</accession>
<comment type="caution">
    <text evidence="2">The sequence shown here is derived from an EMBL/GenBank/DDBJ whole genome shotgun (WGS) entry which is preliminary data.</text>
</comment>
<dbReference type="EMBL" id="BKCJ011349467">
    <property type="protein sequence ID" value="GFD24053.1"/>
    <property type="molecule type" value="Genomic_DNA"/>
</dbReference>
<evidence type="ECO:0000256" key="1">
    <source>
        <dbReference type="SAM" id="Coils"/>
    </source>
</evidence>